<protein>
    <recommendedName>
        <fullName evidence="1">Metallo-beta-lactamase domain-containing protein</fullName>
    </recommendedName>
</protein>
<dbReference type="InterPro" id="IPR036866">
    <property type="entry name" value="RibonucZ/Hydroxyglut_hydro"/>
</dbReference>
<organism evidence="2 3">
    <name type="scientific">Acrocarpospora corrugata</name>
    <dbReference type="NCBI Taxonomy" id="35763"/>
    <lineage>
        <taxon>Bacteria</taxon>
        <taxon>Bacillati</taxon>
        <taxon>Actinomycetota</taxon>
        <taxon>Actinomycetes</taxon>
        <taxon>Streptosporangiales</taxon>
        <taxon>Streptosporangiaceae</taxon>
        <taxon>Acrocarpospora</taxon>
    </lineage>
</organism>
<sequence length="232" mass="25779">MVGPHRIAPDTVLIPRLIPVENGYAAINTMVITGREPVLVDTGAAIHRDAWREDVFSVVSPEDVRWIFLSHEDPDHIGNLTTALDLCPNATLVTPPPRHTTFPPQTHLITDHESFHAGDRVLTAIRPPRYDAPTTLGLYDDRSGVYWAADCFGAITPHPTSDAHNLPLDDYLDAIHRHAATLSPWHTWLDPTIYGHYLDHLAAMDITALTTAHGPTITGHRIPRVFDTIRET</sequence>
<comment type="caution">
    <text evidence="2">The sequence shown here is derived from an EMBL/GenBank/DDBJ whole genome shotgun (WGS) entry which is preliminary data.</text>
</comment>
<dbReference type="SMART" id="SM00849">
    <property type="entry name" value="Lactamase_B"/>
    <property type="match status" value="1"/>
</dbReference>
<dbReference type="EMBL" id="BLAD01000059">
    <property type="protein sequence ID" value="GES02561.1"/>
    <property type="molecule type" value="Genomic_DNA"/>
</dbReference>
<dbReference type="SUPFAM" id="SSF56281">
    <property type="entry name" value="Metallo-hydrolase/oxidoreductase"/>
    <property type="match status" value="1"/>
</dbReference>
<gene>
    <name evidence="2" type="ORF">Acor_46270</name>
</gene>
<evidence type="ECO:0000313" key="2">
    <source>
        <dbReference type="EMBL" id="GES02561.1"/>
    </source>
</evidence>
<name>A0A5M3W5X7_9ACTN</name>
<dbReference type="Pfam" id="PF19583">
    <property type="entry name" value="ODP"/>
    <property type="match status" value="1"/>
</dbReference>
<evidence type="ECO:0000313" key="3">
    <source>
        <dbReference type="Proteomes" id="UP000334990"/>
    </source>
</evidence>
<dbReference type="Proteomes" id="UP000334990">
    <property type="component" value="Unassembled WGS sequence"/>
</dbReference>
<proteinExistence type="predicted"/>
<dbReference type="RefSeq" id="WP_155338781.1">
    <property type="nucleotide sequence ID" value="NZ_BAAABN010000077.1"/>
</dbReference>
<dbReference type="Gene3D" id="3.60.15.10">
    <property type="entry name" value="Ribonuclease Z/Hydroxyacylglutathione hydrolase-like"/>
    <property type="match status" value="1"/>
</dbReference>
<feature type="domain" description="Metallo-beta-lactamase" evidence="1">
    <location>
        <begin position="26"/>
        <end position="196"/>
    </location>
</feature>
<dbReference type="InterPro" id="IPR045761">
    <property type="entry name" value="ODP_dom"/>
</dbReference>
<reference evidence="2 3" key="1">
    <citation type="submission" date="2019-10" db="EMBL/GenBank/DDBJ databases">
        <title>Whole genome shotgun sequence of Acrocarpospora corrugata NBRC 13972.</title>
        <authorList>
            <person name="Ichikawa N."/>
            <person name="Kimura A."/>
            <person name="Kitahashi Y."/>
            <person name="Komaki H."/>
            <person name="Oguchi A."/>
        </authorList>
    </citation>
    <scope>NUCLEOTIDE SEQUENCE [LARGE SCALE GENOMIC DNA]</scope>
    <source>
        <strain evidence="2 3">NBRC 13972</strain>
    </source>
</reference>
<keyword evidence="3" id="KW-1185">Reference proteome</keyword>
<accession>A0A5M3W5X7</accession>
<evidence type="ECO:0000259" key="1">
    <source>
        <dbReference type="SMART" id="SM00849"/>
    </source>
</evidence>
<dbReference type="InterPro" id="IPR001279">
    <property type="entry name" value="Metallo-B-lactamas"/>
</dbReference>
<dbReference type="OrthoDB" id="3865988at2"/>
<dbReference type="AlphaFoldDB" id="A0A5M3W5X7"/>